<keyword evidence="1" id="KW-0175">Coiled coil</keyword>
<dbReference type="OrthoDB" id="649641at2759"/>
<evidence type="ECO:0000256" key="1">
    <source>
        <dbReference type="SAM" id="Coils"/>
    </source>
</evidence>
<dbReference type="EMBL" id="CM018208">
    <property type="protein sequence ID" value="KAB2072238.1"/>
    <property type="molecule type" value="Genomic_DNA"/>
</dbReference>
<dbReference type="AlphaFoldDB" id="A0A5J5UXJ8"/>
<dbReference type="PANTHER" id="PTHR43939:SF50">
    <property type="entry name" value="NUCLEOPORIN"/>
    <property type="match status" value="1"/>
</dbReference>
<reference evidence="3" key="1">
    <citation type="journal article" date="2020" name="Nat. Genet.">
        <title>Genomic diversifications of five Gossypium allopolyploid species and their impact on cotton improvement.</title>
        <authorList>
            <person name="Chen Z.J."/>
            <person name="Sreedasyam A."/>
            <person name="Ando A."/>
            <person name="Song Q."/>
            <person name="De Santiago L.M."/>
            <person name="Hulse-Kemp A.M."/>
            <person name="Ding M."/>
            <person name="Ye W."/>
            <person name="Kirkbride R.C."/>
            <person name="Jenkins J."/>
            <person name="Plott C."/>
            <person name="Lovell J."/>
            <person name="Lin Y.M."/>
            <person name="Vaughn R."/>
            <person name="Liu B."/>
            <person name="Simpson S."/>
            <person name="Scheffler B.E."/>
            <person name="Wen L."/>
            <person name="Saski C.A."/>
            <person name="Grover C.E."/>
            <person name="Hu G."/>
            <person name="Conover J.L."/>
            <person name="Carlson J.W."/>
            <person name="Shu S."/>
            <person name="Boston L.B."/>
            <person name="Williams M."/>
            <person name="Peterson D.G."/>
            <person name="McGee K."/>
            <person name="Jones D.C."/>
            <person name="Wendel J.F."/>
            <person name="Stelly D.M."/>
            <person name="Grimwood J."/>
            <person name="Schmutz J."/>
        </authorList>
    </citation>
    <scope>NUCLEOTIDE SEQUENCE [LARGE SCALE GENOMIC DNA]</scope>
    <source>
        <strain evidence="3">cv. 3-79</strain>
    </source>
</reference>
<feature type="coiled-coil region" evidence="1">
    <location>
        <begin position="17"/>
        <end position="156"/>
    </location>
</feature>
<keyword evidence="3" id="KW-1185">Reference proteome</keyword>
<organism evidence="2 3">
    <name type="scientific">Gossypium barbadense</name>
    <name type="common">Sea Island cotton</name>
    <name type="synonym">Hibiscus barbadensis</name>
    <dbReference type="NCBI Taxonomy" id="3634"/>
    <lineage>
        <taxon>Eukaryota</taxon>
        <taxon>Viridiplantae</taxon>
        <taxon>Streptophyta</taxon>
        <taxon>Embryophyta</taxon>
        <taxon>Tracheophyta</taxon>
        <taxon>Spermatophyta</taxon>
        <taxon>Magnoliopsida</taxon>
        <taxon>eudicotyledons</taxon>
        <taxon>Gunneridae</taxon>
        <taxon>Pentapetalae</taxon>
        <taxon>rosids</taxon>
        <taxon>malvids</taxon>
        <taxon>Malvales</taxon>
        <taxon>Malvaceae</taxon>
        <taxon>Malvoideae</taxon>
        <taxon>Gossypium</taxon>
    </lineage>
</organism>
<proteinExistence type="predicted"/>
<dbReference type="Proteomes" id="UP000327439">
    <property type="component" value="Chromosome A07"/>
</dbReference>
<sequence length="171" mass="19729">MKYQIAEGSQREMKITVENLRKDLQEKDIQKDQIFAELVGQIKLAEAAAMNYSRDLQSSKTLVHDLEKELEVVKEENKSLQQRVKELQDVHANSVELHDRVKSLTDVLSSKDQEIEALMQALDEEEVQMEELTKKNEELEKVLQQKNIDLENLEASHGKVVKKLSITCEQV</sequence>
<name>A0A5J5UXJ8_GOSBA</name>
<protein>
    <submittedName>
        <fullName evidence="2">Uncharacterized protein</fullName>
    </submittedName>
</protein>
<accession>A0A5J5UXJ8</accession>
<gene>
    <name evidence="2" type="ORF">ES319_A07G002500v1</name>
</gene>
<evidence type="ECO:0000313" key="2">
    <source>
        <dbReference type="EMBL" id="KAB2072238.1"/>
    </source>
</evidence>
<evidence type="ECO:0000313" key="3">
    <source>
        <dbReference type="Proteomes" id="UP000327439"/>
    </source>
</evidence>
<dbReference type="PANTHER" id="PTHR43939">
    <property type="entry name" value="COILED-COIL DOMAIN-CONTAINING PROTEIN 158"/>
    <property type="match status" value="1"/>
</dbReference>